<keyword evidence="3" id="KW-1185">Reference proteome</keyword>
<evidence type="ECO:0000313" key="2">
    <source>
        <dbReference type="EMBL" id="GJS73617.1"/>
    </source>
</evidence>
<sequence>MGRGGRRREDIQSESRNAEMFSLTHELSYYHVRAGHLLDSTTLSWKGLAIVFEKYWQPCKINPLEKTNKPKADDKENDEHVTGRPEGFFFEPERGQRFLSVIISKILGIRLGNVSIIFATRRSLKEKESSRRKECLVAVIIVVQHQAIRKMNLKLHRRREGFTEDDGWDLIIEQRVKVNQKERILELKQRNYEEHYSDIPYAVSTEEDMAYPCPKLHSTSTMRRLAVYRRNPYAILDYK</sequence>
<dbReference type="EMBL" id="BQNB010010167">
    <property type="protein sequence ID" value="GJS73617.1"/>
    <property type="molecule type" value="Genomic_DNA"/>
</dbReference>
<name>A0ABQ4Y9P9_9ASTR</name>
<proteinExistence type="predicted"/>
<feature type="region of interest" description="Disordered" evidence="1">
    <location>
        <begin position="66"/>
        <end position="86"/>
    </location>
</feature>
<reference evidence="2" key="2">
    <citation type="submission" date="2022-01" db="EMBL/GenBank/DDBJ databases">
        <authorList>
            <person name="Yamashiro T."/>
            <person name="Shiraishi A."/>
            <person name="Satake H."/>
            <person name="Nakayama K."/>
        </authorList>
    </citation>
    <scope>NUCLEOTIDE SEQUENCE</scope>
</reference>
<protein>
    <submittedName>
        <fullName evidence="2">Uncharacterized protein</fullName>
    </submittedName>
</protein>
<evidence type="ECO:0000256" key="1">
    <source>
        <dbReference type="SAM" id="MobiDB-lite"/>
    </source>
</evidence>
<gene>
    <name evidence="2" type="ORF">Tco_0706458</name>
</gene>
<feature type="compositionally biased region" description="Basic and acidic residues" evidence="1">
    <location>
        <begin position="66"/>
        <end position="83"/>
    </location>
</feature>
<reference evidence="2" key="1">
    <citation type="journal article" date="2022" name="Int. J. Mol. Sci.">
        <title>Draft Genome of Tanacetum Coccineum: Genomic Comparison of Closely Related Tanacetum-Family Plants.</title>
        <authorList>
            <person name="Yamashiro T."/>
            <person name="Shiraishi A."/>
            <person name="Nakayama K."/>
            <person name="Satake H."/>
        </authorList>
    </citation>
    <scope>NUCLEOTIDE SEQUENCE</scope>
</reference>
<organism evidence="2 3">
    <name type="scientific">Tanacetum coccineum</name>
    <dbReference type="NCBI Taxonomy" id="301880"/>
    <lineage>
        <taxon>Eukaryota</taxon>
        <taxon>Viridiplantae</taxon>
        <taxon>Streptophyta</taxon>
        <taxon>Embryophyta</taxon>
        <taxon>Tracheophyta</taxon>
        <taxon>Spermatophyta</taxon>
        <taxon>Magnoliopsida</taxon>
        <taxon>eudicotyledons</taxon>
        <taxon>Gunneridae</taxon>
        <taxon>Pentapetalae</taxon>
        <taxon>asterids</taxon>
        <taxon>campanulids</taxon>
        <taxon>Asterales</taxon>
        <taxon>Asteraceae</taxon>
        <taxon>Asteroideae</taxon>
        <taxon>Anthemideae</taxon>
        <taxon>Anthemidinae</taxon>
        <taxon>Tanacetum</taxon>
    </lineage>
</organism>
<accession>A0ABQ4Y9P9</accession>
<evidence type="ECO:0000313" key="3">
    <source>
        <dbReference type="Proteomes" id="UP001151760"/>
    </source>
</evidence>
<dbReference type="Proteomes" id="UP001151760">
    <property type="component" value="Unassembled WGS sequence"/>
</dbReference>
<comment type="caution">
    <text evidence="2">The sequence shown here is derived from an EMBL/GenBank/DDBJ whole genome shotgun (WGS) entry which is preliminary data.</text>
</comment>